<feature type="domain" description="HAMP" evidence="8">
    <location>
        <begin position="244"/>
        <end position="296"/>
    </location>
</feature>
<evidence type="ECO:0000256" key="2">
    <source>
        <dbReference type="ARBA" id="ARBA00022500"/>
    </source>
</evidence>
<dbReference type="NCBIfam" id="TIGR00229">
    <property type="entry name" value="sensory_box"/>
    <property type="match status" value="1"/>
</dbReference>
<dbReference type="InterPro" id="IPR000014">
    <property type="entry name" value="PAS"/>
</dbReference>
<keyword evidence="5" id="KW-0175">Coiled coil</keyword>
<evidence type="ECO:0000256" key="1">
    <source>
        <dbReference type="ARBA" id="ARBA00004370"/>
    </source>
</evidence>
<dbReference type="RefSeq" id="WP_183901422.1">
    <property type="nucleotide sequence ID" value="NZ_JACIDW010000012.1"/>
</dbReference>
<evidence type="ECO:0000313" key="9">
    <source>
        <dbReference type="EMBL" id="MBB3965917.1"/>
    </source>
</evidence>
<proteinExistence type="inferred from homology"/>
<organism evidence="9 10">
    <name type="scientific">Rhizobium metallidurans</name>
    <dbReference type="NCBI Taxonomy" id="1265931"/>
    <lineage>
        <taxon>Bacteria</taxon>
        <taxon>Pseudomonadati</taxon>
        <taxon>Pseudomonadota</taxon>
        <taxon>Alphaproteobacteria</taxon>
        <taxon>Hyphomicrobiales</taxon>
        <taxon>Rhizobiaceae</taxon>
        <taxon>Rhizobium/Agrobacterium group</taxon>
        <taxon>Rhizobium</taxon>
    </lineage>
</organism>
<dbReference type="SUPFAM" id="SSF55785">
    <property type="entry name" value="PYP-like sensor domain (PAS domain)"/>
    <property type="match status" value="1"/>
</dbReference>
<dbReference type="Gene3D" id="3.30.450.20">
    <property type="entry name" value="PAS domain"/>
    <property type="match status" value="2"/>
</dbReference>
<dbReference type="PROSITE" id="PS50885">
    <property type="entry name" value="HAMP"/>
    <property type="match status" value="1"/>
</dbReference>
<accession>A0A7W6CVY2</accession>
<dbReference type="GO" id="GO:0007165">
    <property type="term" value="P:signal transduction"/>
    <property type="evidence" value="ECO:0007669"/>
    <property type="project" value="UniProtKB-KW"/>
</dbReference>
<dbReference type="InterPro" id="IPR004089">
    <property type="entry name" value="MCPsignal_dom"/>
</dbReference>
<gene>
    <name evidence="9" type="ORF">GGQ67_003596</name>
</gene>
<dbReference type="FunFam" id="1.10.287.950:FF:000001">
    <property type="entry name" value="Methyl-accepting chemotaxis sensory transducer"/>
    <property type="match status" value="1"/>
</dbReference>
<dbReference type="SMART" id="SM00283">
    <property type="entry name" value="MA"/>
    <property type="match status" value="1"/>
</dbReference>
<dbReference type="Gene3D" id="1.10.287.950">
    <property type="entry name" value="Methyl-accepting chemotaxis protein"/>
    <property type="match status" value="1"/>
</dbReference>
<dbReference type="PANTHER" id="PTHR43531:SF11">
    <property type="entry name" value="METHYL-ACCEPTING CHEMOTAXIS PROTEIN 3"/>
    <property type="match status" value="1"/>
</dbReference>
<dbReference type="InterPro" id="IPR000700">
    <property type="entry name" value="PAS-assoc_C"/>
</dbReference>
<dbReference type="PROSITE" id="PS50111">
    <property type="entry name" value="CHEMOTAXIS_TRANSDUC_2"/>
    <property type="match status" value="1"/>
</dbReference>
<dbReference type="PRINTS" id="PR00260">
    <property type="entry name" value="CHEMTRNSDUCR"/>
</dbReference>
<evidence type="ECO:0000256" key="5">
    <source>
        <dbReference type="SAM" id="Coils"/>
    </source>
</evidence>
<dbReference type="GO" id="GO:0016020">
    <property type="term" value="C:membrane"/>
    <property type="evidence" value="ECO:0007669"/>
    <property type="project" value="UniProtKB-SubCell"/>
</dbReference>
<dbReference type="CDD" id="cd11386">
    <property type="entry name" value="MCP_signal"/>
    <property type="match status" value="1"/>
</dbReference>
<feature type="coiled-coil region" evidence="5">
    <location>
        <begin position="320"/>
        <end position="357"/>
    </location>
</feature>
<dbReference type="InterPro" id="IPR035965">
    <property type="entry name" value="PAS-like_dom_sf"/>
</dbReference>
<comment type="caution">
    <text evidence="9">The sequence shown here is derived from an EMBL/GenBank/DDBJ whole genome shotgun (WGS) entry which is preliminary data.</text>
</comment>
<sequence>MHLISTKLERAKLASLETISANIMIADEKLNILYVNGATRRLLEAAEHEMRAELPQFSMAKLVGSNIDIFHKNPQHQRKMLGALKSRHDATIKVGSHVFDLIVTPLKTGEKTVGYVVEWADAKARIENTDFRNQLRAISRAQAVIEFRPDGEIITANEHFLNAMGYGLEELKGRNHRMFLSSGSDGDAEYEAMWSDLRSNKPMLGDIVRYGKGGRRVYLNASYNPITDDSGRVVKVVKFANDVSDRVSAVTQIADALQKLANGDLDCKIASTFSGTFEPMRSNFNETVDQLSSALGAVSRSASVIEMGAREIAQASNDLSRRTEQQAAALEETAAALDEITVNVANASKRADEARSATEDASRSARHSAQVVTQAIGAMDKIEQSSKEISNIISVIDEIAFQTNLLALNAGVEAARAGEAGKGFAVVAQEVRELAQRSAKAAKEINQLIKSSSDEVKTGVKLVADTGVALEGIQNNVASVNEHMTAIAGAAKEQAIGLSEVNSAVNQLDQVTQQNAAMVEESTAASNALLNETEGLRQSLSRFGKSPAEMAAIRRTPRLAASSR</sequence>
<dbReference type="Proteomes" id="UP000582090">
    <property type="component" value="Unassembled WGS sequence"/>
</dbReference>
<feature type="domain" description="PAC" evidence="7">
    <location>
        <begin position="201"/>
        <end position="255"/>
    </location>
</feature>
<evidence type="ECO:0000259" key="7">
    <source>
        <dbReference type="PROSITE" id="PS50113"/>
    </source>
</evidence>
<reference evidence="9 10" key="1">
    <citation type="submission" date="2020-08" db="EMBL/GenBank/DDBJ databases">
        <title>Genomic Encyclopedia of Type Strains, Phase IV (KMG-IV): sequencing the most valuable type-strain genomes for metagenomic binning, comparative biology and taxonomic classification.</title>
        <authorList>
            <person name="Goeker M."/>
        </authorList>
    </citation>
    <scope>NUCLEOTIDE SEQUENCE [LARGE SCALE GENOMIC DNA]</scope>
    <source>
        <strain evidence="9 10">DSM 26575</strain>
    </source>
</reference>
<dbReference type="EMBL" id="JACIDW010000012">
    <property type="protein sequence ID" value="MBB3965917.1"/>
    <property type="molecule type" value="Genomic_DNA"/>
</dbReference>
<dbReference type="GO" id="GO:0006935">
    <property type="term" value="P:chemotaxis"/>
    <property type="evidence" value="ECO:0007669"/>
    <property type="project" value="UniProtKB-KW"/>
</dbReference>
<dbReference type="GO" id="GO:0004888">
    <property type="term" value="F:transmembrane signaling receptor activity"/>
    <property type="evidence" value="ECO:0007669"/>
    <property type="project" value="InterPro"/>
</dbReference>
<evidence type="ECO:0000259" key="6">
    <source>
        <dbReference type="PROSITE" id="PS50111"/>
    </source>
</evidence>
<comment type="similarity">
    <text evidence="3">Belongs to the methyl-accepting chemotaxis (MCP) protein family.</text>
</comment>
<keyword evidence="2" id="KW-0145">Chemotaxis</keyword>
<dbReference type="InterPro" id="IPR004090">
    <property type="entry name" value="Chemotax_Me-accpt_rcpt"/>
</dbReference>
<evidence type="ECO:0000256" key="4">
    <source>
        <dbReference type="PROSITE-ProRule" id="PRU00284"/>
    </source>
</evidence>
<comment type="subcellular location">
    <subcellularLocation>
        <location evidence="1">Membrane</location>
    </subcellularLocation>
</comment>
<evidence type="ECO:0000259" key="8">
    <source>
        <dbReference type="PROSITE" id="PS50885"/>
    </source>
</evidence>
<dbReference type="InterPro" id="IPR051310">
    <property type="entry name" value="MCP_chemotaxis"/>
</dbReference>
<keyword evidence="10" id="KW-1185">Reference proteome</keyword>
<evidence type="ECO:0000256" key="3">
    <source>
        <dbReference type="ARBA" id="ARBA00029447"/>
    </source>
</evidence>
<dbReference type="Pfam" id="PF00015">
    <property type="entry name" value="MCPsignal"/>
    <property type="match status" value="1"/>
</dbReference>
<dbReference type="PANTHER" id="PTHR43531">
    <property type="entry name" value="PROTEIN ICFG"/>
    <property type="match status" value="1"/>
</dbReference>
<evidence type="ECO:0000313" key="10">
    <source>
        <dbReference type="Proteomes" id="UP000582090"/>
    </source>
</evidence>
<dbReference type="InterPro" id="IPR003660">
    <property type="entry name" value="HAMP_dom"/>
</dbReference>
<dbReference type="PROSITE" id="PS50113">
    <property type="entry name" value="PAC"/>
    <property type="match status" value="1"/>
</dbReference>
<dbReference type="Pfam" id="PF13188">
    <property type="entry name" value="PAS_8"/>
    <property type="match status" value="1"/>
</dbReference>
<dbReference type="CDD" id="cd00130">
    <property type="entry name" value="PAS"/>
    <property type="match status" value="1"/>
</dbReference>
<dbReference type="SUPFAM" id="SSF58104">
    <property type="entry name" value="Methyl-accepting chemotaxis protein (MCP) signaling domain"/>
    <property type="match status" value="1"/>
</dbReference>
<feature type="domain" description="Methyl-accepting transducer" evidence="6">
    <location>
        <begin position="301"/>
        <end position="530"/>
    </location>
</feature>
<dbReference type="Pfam" id="PF13426">
    <property type="entry name" value="PAS_9"/>
    <property type="match status" value="1"/>
</dbReference>
<protein>
    <submittedName>
        <fullName evidence="9">Methyl-accepting chemotaxis protein</fullName>
    </submittedName>
</protein>
<name>A0A7W6CVY2_9HYPH</name>
<keyword evidence="4" id="KW-0807">Transducer</keyword>
<dbReference type="AlphaFoldDB" id="A0A7W6CVY2"/>